<evidence type="ECO:0000313" key="11">
    <source>
        <dbReference type="Proteomes" id="UP001326715"/>
    </source>
</evidence>
<dbReference type="RefSeq" id="WP_072356875.1">
    <property type="nucleotide sequence ID" value="NZ_CP139972.1"/>
</dbReference>
<dbReference type="InterPro" id="IPR029063">
    <property type="entry name" value="SAM-dependent_MTases_sf"/>
</dbReference>
<reference evidence="9 11" key="2">
    <citation type="submission" date="2023-11" db="EMBL/GenBank/DDBJ databases">
        <title>MicrobeMod: A computational toolkit for identifying prokaryotic methylation and restriction-modification with nanopore sequencing.</title>
        <authorList>
            <person name="Crits-Christoph A."/>
            <person name="Kang S.C."/>
            <person name="Lee H."/>
            <person name="Ostrov N."/>
        </authorList>
    </citation>
    <scope>NUCLEOTIDE SEQUENCE [LARGE SCALE GENOMIC DNA]</scope>
    <source>
        <strain evidence="9 11">ATCC 23090</strain>
    </source>
</reference>
<dbReference type="Gene3D" id="3.90.120.10">
    <property type="entry name" value="DNA Methylase, subunit A, domain 2"/>
    <property type="match status" value="1"/>
</dbReference>
<dbReference type="Pfam" id="PF00145">
    <property type="entry name" value="DNA_methylase"/>
    <property type="match status" value="1"/>
</dbReference>
<dbReference type="GO" id="GO:0032259">
    <property type="term" value="P:methylation"/>
    <property type="evidence" value="ECO:0007669"/>
    <property type="project" value="UniProtKB-KW"/>
</dbReference>
<comment type="catalytic activity">
    <reaction evidence="6">
        <text>a 2'-deoxycytidine in DNA + S-adenosyl-L-methionine = a 5-methyl-2'-deoxycytidine in DNA + S-adenosyl-L-homocysteine + H(+)</text>
        <dbReference type="Rhea" id="RHEA:13681"/>
        <dbReference type="Rhea" id="RHEA-COMP:11369"/>
        <dbReference type="Rhea" id="RHEA-COMP:11370"/>
        <dbReference type="ChEBI" id="CHEBI:15378"/>
        <dbReference type="ChEBI" id="CHEBI:57856"/>
        <dbReference type="ChEBI" id="CHEBI:59789"/>
        <dbReference type="ChEBI" id="CHEBI:85452"/>
        <dbReference type="ChEBI" id="CHEBI:85454"/>
        <dbReference type="EC" id="2.1.1.37"/>
    </reaction>
</comment>
<evidence type="ECO:0000256" key="5">
    <source>
        <dbReference type="ARBA" id="ARBA00022747"/>
    </source>
</evidence>
<evidence type="ECO:0000256" key="6">
    <source>
        <dbReference type="ARBA" id="ARBA00047422"/>
    </source>
</evidence>
<dbReference type="InterPro" id="IPR001525">
    <property type="entry name" value="C5_MeTfrase"/>
</dbReference>
<dbReference type="Gene3D" id="3.40.50.150">
    <property type="entry name" value="Vaccinia Virus protein VP39"/>
    <property type="match status" value="1"/>
</dbReference>
<keyword evidence="3 7" id="KW-0808">Transferase</keyword>
<reference evidence="8 10" key="1">
    <citation type="submission" date="2016-11" db="EMBL/GenBank/DDBJ databases">
        <authorList>
            <person name="Jaros S."/>
            <person name="Januszkiewicz K."/>
            <person name="Wedrychowicz H."/>
        </authorList>
    </citation>
    <scope>NUCLEOTIDE SEQUENCE [LARGE SCALE GENOMIC DNA]</scope>
    <source>
        <strain evidence="8 10">DSM 784</strain>
    </source>
</reference>
<dbReference type="PANTHER" id="PTHR10629:SF52">
    <property type="entry name" value="DNA (CYTOSINE-5)-METHYLTRANSFERASE 1"/>
    <property type="match status" value="1"/>
</dbReference>
<proteinExistence type="inferred from homology"/>
<dbReference type="PANTHER" id="PTHR10629">
    <property type="entry name" value="CYTOSINE-SPECIFIC METHYLTRANSFERASE"/>
    <property type="match status" value="1"/>
</dbReference>
<dbReference type="GO" id="GO:0009307">
    <property type="term" value="P:DNA restriction-modification system"/>
    <property type="evidence" value="ECO:0007669"/>
    <property type="project" value="UniProtKB-KW"/>
</dbReference>
<dbReference type="AlphaFoldDB" id="A0A1K1LZV8"/>
<keyword evidence="11" id="KW-1185">Reference proteome</keyword>
<keyword evidence="4 7" id="KW-0949">S-adenosyl-L-methionine</keyword>
<comment type="similarity">
    <text evidence="7">Belongs to the class I-like SAM-binding methyltransferase superfamily. C5-methyltransferase family.</text>
</comment>
<dbReference type="SUPFAM" id="SSF53335">
    <property type="entry name" value="S-adenosyl-L-methionine-dependent methyltransferases"/>
    <property type="match status" value="1"/>
</dbReference>
<evidence type="ECO:0000256" key="7">
    <source>
        <dbReference type="PROSITE-ProRule" id="PRU01016"/>
    </source>
</evidence>
<dbReference type="PROSITE" id="PS51679">
    <property type="entry name" value="SAM_MT_C5"/>
    <property type="match status" value="1"/>
</dbReference>
<dbReference type="GO" id="GO:0003677">
    <property type="term" value="F:DNA binding"/>
    <property type="evidence" value="ECO:0007669"/>
    <property type="project" value="TreeGrafter"/>
</dbReference>
<gene>
    <name evidence="8" type="ORF">SAMN05661012_00342</name>
    <name evidence="9" type="ORF">SR876_32470</name>
</gene>
<evidence type="ECO:0000256" key="1">
    <source>
        <dbReference type="ARBA" id="ARBA00011975"/>
    </source>
</evidence>
<sequence>MRKIYFIDLFCGAGGVTSGIHRARYKDQEFAKVIACVNHDPLAIASHEANHPDCIHYVEKIQVLDLAELKVIIKKLRRQDPDCLIFIWASIECTNFSKAKGGLPRDADSRTLAEHLFRYEEELYLDGWFIENVEEFMAWGPLDKNGKPISRRNGEDYLRWVNNMQSYGYNFDYRILNAADFGAHTSRKRYFAQFMRPGLPINWPEATHSKKQVSNGMFGHLAKWKAVKDVLDLSDEGKSIFSRQKALSEKTLERIYAGLVKYVANGEEMFIAKHFSGRPKGKVIPVTGPAGTVTTFNCQSLVNVSFIAKYYSSGGQLNSIEEPASTLPTKDRLSMVQAVWLDKNYSGKHNHQSINQPAGTIVTNDKYALVSAQRAFLMGTNFSNMPTSLDAPAPTITANRKWSYLVNPSWGGYATSTEQPSPVIVARSDKAPIYLVQAENGQLGIEIFETDSPCLIKIKEFMASHGIVDIKMRMLKIPELLRIQGFGDNYHLKGTQADQKKFIGNAVEVNQAKVIIEASYAGIVELSERKTA</sequence>
<evidence type="ECO:0000256" key="2">
    <source>
        <dbReference type="ARBA" id="ARBA00022603"/>
    </source>
</evidence>
<evidence type="ECO:0000256" key="3">
    <source>
        <dbReference type="ARBA" id="ARBA00022679"/>
    </source>
</evidence>
<dbReference type="EMBL" id="CP140154">
    <property type="protein sequence ID" value="WQG89650.1"/>
    <property type="molecule type" value="Genomic_DNA"/>
</dbReference>
<dbReference type="STRING" id="1004.SAMN05661012_00342"/>
<evidence type="ECO:0000313" key="9">
    <source>
        <dbReference type="EMBL" id="WQG89650.1"/>
    </source>
</evidence>
<accession>A0A1K1LZV8</accession>
<dbReference type="EMBL" id="FPIZ01000001">
    <property type="protein sequence ID" value="SFW16445.1"/>
    <property type="molecule type" value="Genomic_DNA"/>
</dbReference>
<keyword evidence="2 7" id="KW-0489">Methyltransferase</keyword>
<dbReference type="GO" id="GO:0003886">
    <property type="term" value="F:DNA (cytosine-5-)-methyltransferase activity"/>
    <property type="evidence" value="ECO:0007669"/>
    <property type="project" value="UniProtKB-EC"/>
</dbReference>
<evidence type="ECO:0000256" key="4">
    <source>
        <dbReference type="ARBA" id="ARBA00022691"/>
    </source>
</evidence>
<protein>
    <recommendedName>
        <fullName evidence="1">DNA (cytosine-5-)-methyltransferase</fullName>
        <ecNumber evidence="1">2.1.1.37</ecNumber>
    </recommendedName>
</protein>
<evidence type="ECO:0000313" key="10">
    <source>
        <dbReference type="Proteomes" id="UP000183788"/>
    </source>
</evidence>
<dbReference type="OrthoDB" id="32195at2"/>
<feature type="active site" evidence="7">
    <location>
        <position position="93"/>
    </location>
</feature>
<name>A0A1K1LZV8_9BACT</name>
<dbReference type="InterPro" id="IPR050390">
    <property type="entry name" value="C5-Methyltransferase"/>
</dbReference>
<keyword evidence="5" id="KW-0680">Restriction system</keyword>
<dbReference type="Proteomes" id="UP001326715">
    <property type="component" value="Chromosome"/>
</dbReference>
<evidence type="ECO:0000313" key="8">
    <source>
        <dbReference type="EMBL" id="SFW16445.1"/>
    </source>
</evidence>
<dbReference type="EC" id="2.1.1.37" evidence="1"/>
<dbReference type="Proteomes" id="UP000183788">
    <property type="component" value="Unassembled WGS sequence"/>
</dbReference>
<organism evidence="8 10">
    <name type="scientific">Chitinophaga sancti</name>
    <dbReference type="NCBI Taxonomy" id="1004"/>
    <lineage>
        <taxon>Bacteria</taxon>
        <taxon>Pseudomonadati</taxon>
        <taxon>Bacteroidota</taxon>
        <taxon>Chitinophagia</taxon>
        <taxon>Chitinophagales</taxon>
        <taxon>Chitinophagaceae</taxon>
        <taxon>Chitinophaga</taxon>
    </lineage>
</organism>
<dbReference type="GO" id="GO:0044027">
    <property type="term" value="P:negative regulation of gene expression via chromosomal CpG island methylation"/>
    <property type="evidence" value="ECO:0007669"/>
    <property type="project" value="TreeGrafter"/>
</dbReference>